<feature type="compositionally biased region" description="Polar residues" evidence="1">
    <location>
        <begin position="151"/>
        <end position="166"/>
    </location>
</feature>
<dbReference type="EMBL" id="JASMQC010000006">
    <property type="protein sequence ID" value="KAK1944025.1"/>
    <property type="molecule type" value="Genomic_DNA"/>
</dbReference>
<gene>
    <name evidence="2" type="ORF">P3T76_003937</name>
</gene>
<accession>A0AAD9GT15</accession>
<keyword evidence="3" id="KW-1185">Reference proteome</keyword>
<proteinExistence type="predicted"/>
<evidence type="ECO:0000256" key="1">
    <source>
        <dbReference type="SAM" id="MobiDB-lite"/>
    </source>
</evidence>
<comment type="caution">
    <text evidence="2">The sequence shown here is derived from an EMBL/GenBank/DDBJ whole genome shotgun (WGS) entry which is preliminary data.</text>
</comment>
<dbReference type="AlphaFoldDB" id="A0AAD9GT15"/>
<sequence length="268" mass="30626">MWVVDLGTCAIHMDHKPHHFQPPSPPKREPSSSDQQHDSTDQQASDVASATDERTKKRTRRVVDSSTTCAPEQLHCRYANKKCLKHARLNVQVVLCPQWGNLMNVLSHCTCLNPRAVKRTGGLHTFCANRNQRRLDMRKRMARHALREQTEGGQTPSTPNATTPRQQGIMKPEDIEVVPSPMGQFDERFEPLHTPTPLQEEDISTLVTLFLPPVNDIGFHFGNPTPTTPHDWPSDADKHHRHLHREACGFEHHYDVQYRQRNSKNEIA</sequence>
<feature type="region of interest" description="Disordered" evidence="1">
    <location>
        <begin position="146"/>
        <end position="166"/>
    </location>
</feature>
<feature type="region of interest" description="Disordered" evidence="1">
    <location>
        <begin position="13"/>
        <end position="66"/>
    </location>
</feature>
<name>A0AAD9GT15_9STRA</name>
<organism evidence="2 3">
    <name type="scientific">Phytophthora citrophthora</name>
    <dbReference type="NCBI Taxonomy" id="4793"/>
    <lineage>
        <taxon>Eukaryota</taxon>
        <taxon>Sar</taxon>
        <taxon>Stramenopiles</taxon>
        <taxon>Oomycota</taxon>
        <taxon>Peronosporomycetes</taxon>
        <taxon>Peronosporales</taxon>
        <taxon>Peronosporaceae</taxon>
        <taxon>Phytophthora</taxon>
    </lineage>
</organism>
<evidence type="ECO:0000313" key="2">
    <source>
        <dbReference type="EMBL" id="KAK1944025.1"/>
    </source>
</evidence>
<evidence type="ECO:0000313" key="3">
    <source>
        <dbReference type="Proteomes" id="UP001259832"/>
    </source>
</evidence>
<reference evidence="2" key="1">
    <citation type="submission" date="2023-08" db="EMBL/GenBank/DDBJ databases">
        <title>Reference Genome Resource for the Citrus Pathogen Phytophthora citrophthora.</title>
        <authorList>
            <person name="Moller H."/>
            <person name="Coetzee B."/>
            <person name="Rose L.J."/>
            <person name="Van Niekerk J.M."/>
        </authorList>
    </citation>
    <scope>NUCLEOTIDE SEQUENCE</scope>
    <source>
        <strain evidence="2">STE-U-9442</strain>
    </source>
</reference>
<feature type="compositionally biased region" description="Basic and acidic residues" evidence="1">
    <location>
        <begin position="26"/>
        <end position="40"/>
    </location>
</feature>
<dbReference type="Proteomes" id="UP001259832">
    <property type="component" value="Unassembled WGS sequence"/>
</dbReference>
<protein>
    <submittedName>
        <fullName evidence="2">Uncharacterized protein</fullName>
    </submittedName>
</protein>